<feature type="compositionally biased region" description="Low complexity" evidence="11">
    <location>
        <begin position="2585"/>
        <end position="2599"/>
    </location>
</feature>
<dbReference type="RefSeq" id="XP_035676641.1">
    <property type="nucleotide sequence ID" value="XM_035820748.1"/>
</dbReference>
<feature type="compositionally biased region" description="Low complexity" evidence="11">
    <location>
        <begin position="3261"/>
        <end position="3276"/>
    </location>
</feature>
<feature type="compositionally biased region" description="Polar residues" evidence="11">
    <location>
        <begin position="2867"/>
        <end position="2884"/>
    </location>
</feature>
<dbReference type="Pfam" id="PF24889">
    <property type="entry name" value="CCTL2_WNK"/>
    <property type="match status" value="2"/>
</dbReference>
<dbReference type="InterPro" id="IPR024678">
    <property type="entry name" value="Kinase_OSR1/WNK_CCT"/>
</dbReference>
<dbReference type="CDD" id="cd13983">
    <property type="entry name" value="STKc_WNK"/>
    <property type="match status" value="1"/>
</dbReference>
<feature type="compositionally biased region" description="Polar residues" evidence="11">
    <location>
        <begin position="3060"/>
        <end position="3082"/>
    </location>
</feature>
<feature type="compositionally biased region" description="Basic and acidic residues" evidence="11">
    <location>
        <begin position="129"/>
        <end position="143"/>
    </location>
</feature>
<feature type="compositionally biased region" description="Polar residues" evidence="11">
    <location>
        <begin position="2154"/>
        <end position="2179"/>
    </location>
</feature>
<dbReference type="SUPFAM" id="SSF56112">
    <property type="entry name" value="Protein kinase-like (PK-like)"/>
    <property type="match status" value="1"/>
</dbReference>
<name>A0A9J7MR47_BRAFL</name>
<feature type="compositionally biased region" description="Low complexity" evidence="11">
    <location>
        <begin position="2833"/>
        <end position="2844"/>
    </location>
</feature>
<evidence type="ECO:0000256" key="3">
    <source>
        <dbReference type="ARBA" id="ARBA00022527"/>
    </source>
</evidence>
<keyword evidence="6" id="KW-0418">Kinase</keyword>
<feature type="compositionally biased region" description="Polar residues" evidence="11">
    <location>
        <begin position="1718"/>
        <end position="1727"/>
    </location>
</feature>
<evidence type="ECO:0000256" key="8">
    <source>
        <dbReference type="ARBA" id="ARBA00047899"/>
    </source>
</evidence>
<dbReference type="Gene3D" id="1.10.510.10">
    <property type="entry name" value="Transferase(Phosphotransferase) domain 1"/>
    <property type="match status" value="1"/>
</dbReference>
<evidence type="ECO:0000256" key="2">
    <source>
        <dbReference type="ARBA" id="ARBA00012513"/>
    </source>
</evidence>
<feature type="region of interest" description="Disordered" evidence="11">
    <location>
        <begin position="1"/>
        <end position="207"/>
    </location>
</feature>
<evidence type="ECO:0000259" key="12">
    <source>
        <dbReference type="PROSITE" id="PS50011"/>
    </source>
</evidence>
<dbReference type="InterPro" id="IPR000719">
    <property type="entry name" value="Prot_kinase_dom"/>
</dbReference>
<feature type="compositionally biased region" description="Basic residues" evidence="11">
    <location>
        <begin position="2945"/>
        <end position="2955"/>
    </location>
</feature>
<feature type="region of interest" description="Disordered" evidence="11">
    <location>
        <begin position="1177"/>
        <end position="1240"/>
    </location>
</feature>
<organism evidence="13 14">
    <name type="scientific">Branchiostoma floridae</name>
    <name type="common">Florida lancelet</name>
    <name type="synonym">Amphioxus</name>
    <dbReference type="NCBI Taxonomy" id="7739"/>
    <lineage>
        <taxon>Eukaryota</taxon>
        <taxon>Metazoa</taxon>
        <taxon>Chordata</taxon>
        <taxon>Cephalochordata</taxon>
        <taxon>Leptocardii</taxon>
        <taxon>Amphioxiformes</taxon>
        <taxon>Branchiostomatidae</taxon>
        <taxon>Branchiostoma</taxon>
    </lineage>
</organism>
<feature type="compositionally biased region" description="Polar residues" evidence="11">
    <location>
        <begin position="2483"/>
        <end position="2495"/>
    </location>
</feature>
<feature type="compositionally biased region" description="Low complexity" evidence="11">
    <location>
        <begin position="3016"/>
        <end position="3028"/>
    </location>
</feature>
<sequence>MGPTMSGEARGKTENGSGAGHVKSKTSQGSSKIPRPTKAAHSKSSSPVAQTSPPAIPSTDGKVSSGGQSSINPKAMKKSVSFDIDEKDINKGSNGSMKSLNETPVVETEVEGKEVEAGLGPGQGSSENSVRDTKERTTLENGEKVLNGDVDSEAKEKPGADADTKLSVKESKDEDPEKEKVDGAVVDAQKKVSDEKDGERQEDEVEDVKAIASSPSARFLKFDSEVGRGSFKTVYRGLDTETGVEVAWCELQNSKLNRTERQRFREEAELLKDLQHPNIVRFFDYWEVTGKNKKYIVLVTELMTSGTLKTYLKRFKTIKPKIMKSWCRQILKGLHFLHTRSPPVIHRDLKCDNIFITGTTGSVKIGDLGLATLKNKSFVKSVIGTPEFMAPEMYEEHYDESVDVYAFGMCLLEMATSEYPYSECQNAAQIYRRVTSGVRPESFQKLESPMLREIIDGGTRQRKEERFTIKELLQHEFFDESTGMYVELAVPAGEQSESNYQLRLRVEDPKRRRDKHKDDEAIEFGFDVQKDKPEDVAAEMVKSGFLHEEDRMAVTRSIRDRVAQIKASKYRLIIQQDEKRKLEGEQHKTQQQQQQQQQQQTSQHQQPQSQQQQEPSEQQQQKQQLHQSQIQSDPQQQVGQQMIQTQESGIQAESREQESSQTNLPQWTNEGATVESGMGSSLTSEVSSRDSSIHGSQSYHQQQQTYYNQQYQQHQFYSQPQTSTPPPQNQQQTYQPYQQAQYQQQQLGQQYQSMSGHFPQGQMPPQYMKQLDARRHTVPLGQAVVSPSQAHPSAIPPALHQSLCVTMSAPAQSSRVSPASLPYSAACMSTQTAAQQAHPSLSSTLSAPARLNGDKSVLMMGQPGMGVLPTSMVVQDPAMAAMQPPLLACQPQSCPHQLPVSGLLTTAFHDTTVTTMAASQTMQQPTLLVGQPSVALPPAMVGVPASMPGAQAASVPAQPAPSLSALPGSSLSALPAPSLSALPGSSLSALPACSMSGLPACSMSALPASSMSVGPAPSLPGLPVSAIPGGPVPDTISLPSSQAVLQSPVMLGPPHLSMSLSMSGLSGIPPAAHPDSATLSVPGSQAMQHSISLPVSMYDSPNMSLTSPQVTSQVGLPLSLSQPITAPQYYPYPITSPTKPSAGAWPEEGRPFVPFLGSPSEEEKRFLVGYYYGHQNSITPPASPEKASPSRERRPSLSMSPILPAVAENPAEGNSRMKAKKGTGRPTTLSLIGSPPHYQQSLTLHGYGNMSSDQTKVRRQPSLPIMALNQEGSPPFYQLYHPPMSAPLPMQQSPTKDNFPPHQNQGVPLVSPLCAQSHLSTVQPSSSPPIGTVQDAINATLSLNALQEGDKAQAAYMQSMVAVAPHQSYYQPPVVLMPDQSGGMVTSQQLDQATLPMYQHHIPGASQPGQSLSQQVYQANVVPTASLAQHDQVVLPLSQQPLQPQTGTVIQDPIHVVSAIPQQLQQPAPLVHQQVEQVSMVPQPGELVSVVSQQAVPQPGQHAPAQFQIQQVSQVPGAPQLYQVTQQQHLGQVPTTADVQQAVHPDQVMVTVYQPAVALQPLSELGHMPPHHAACHLATRQCPSPVAFYQYPRRTGTNTVRPVPLHGTQPIRPIPRHVYQSQVPADQPRGSYSPQEQTSGMVASSQQQVANTSVATPPFQLPIFTQQPHTSSGYSSSPISDQSTQTSPTQMQEQKQDVWQGDQGGKPHSPGLEDKAQTEQLHSQGTTKEGHISDADKSDKEGKKDGKKVARSKSKRKHERPPKLSITKIEEGGLVECQFETHKQKTVTFRFESDEVDPEEIADNMREEKHLLEHYVEVFKEQIREVAKIAKEKGPTDEPIVLKSPRIARKFTKKAHDVEGGPVIRCTIISLEQEQQVVECQCDTSRTSITFKFNVEDDSPEEMTENMVKDRLILEQHSGLFKEQICDIIKTVKEAEVSEKPLALPYVPSAGRRRSASQGADEKGTQPQQKLQLEEQQPAQPEAPKSPSPQPQAQAQFAPAQAPAEPPKQGSPVHQVQQTPVPIHGVLPQTVMSAKVAPSPQVAPPAQVPPQVVPVQPVQPVQGMIPGQGMPPPQVVPQQNVMPPQGVHGQSLPHQIPGVPPQNVYMHSQSLPGMSMPPHPGMSLPPGSQMPTQVAAVTAEMPEGSTVVGRFAVSSTSDVSQGPDQKPAESQTVQPTRPQGQAAAHKEEAAKSPESLDNALKGIMKPADASGQTSQTISTQTSPQEPAGPSLPDQSSSQTTQGQGTAPQGKAPLQKRPSVEVVPPKGQAQDVGKPPSGDTQPHAPAPAPGESKLQSGVAAQGTPAVAGQWQATGQPQPTAPRQAPPGTPAKSVSPPIQGQQVPQEESAGSQAVQSQVGVPASQPQTGPPTSSAQGQMLQQPPTSSKPASLSPTPPVPVKLEEKHKIPRPGDIEDLKMKLQELAKQGSKPTVVAGVPGDTTTPTPGAVSATGEAPQPSIPSVPGGGAAPVTVGQMQGSAFEPVPSSASTQPTTSHVTTAPAKPQGTVTVQTTPSAGESAETTPSESVTGRFQVTSVQGETQEGPSASNAPPATSSSPGLEERRGSVDHPAVTTIRSDAGFGSPVPISGSPVQPSTTQPQPVPTIPVSSSMPAENQMLQQQYMPPQIPMPGYMYQYPMGVPFPYGQLPYAMPASGQQGMPMVPGSIPGQGPVTMATSLPIQSQYLTGPASGQAPMQIPGSMPPSMGPIPAVSQLTPSSGSNGKVGRFLVSPSAELGPEAKMEDMPVTTEEQQVEGIVQQLVNQTVQKVEGQEAVEPSQTQAPAAGQDETKQGRFLISTIQDKVSVAAKNGDIWGQQDTQSGGPVDSERDDLTGQQAAAAAASDNNAAEKMPSDDDVFKKPPPIDQLRRVPSSQASQEPSGVSSQQNGRFRVESVPMGAATSPVLDENNLSSSGEGLNDEEMKLLLEKHKQELAEVQMRQKQEVERLLIQKKRPARPHQRSSSVPRIPNPQLLGYSAEYSFGSPSSRWFSYYTLDDFKVQQLQQGQMQQLNQAQVQQLQQQAQVQQMQQQVQTAASQEPGAPPQETQSGPPTPTIMQQPRMAGSKSTESIMSTVSSQVDVQAQQGQEGKKLTDDLLSKYADLVDWEKKKGAPTVTEKLSLNAIREAQIRQEMESSFAVQQAAPAVQPVLHSGSSSGSTPSSTPKLGRKSEGDPPAQRQLSSGNIPQYAMPPPQMLAAHQQMLAHQQQILQQQGFADFSQINQQTFPGAMHADFTQYNQQTFPTSQAVYIPQQQGWGTVPPSASLPQQAYQQAQQPQQAPYGHLQKGTSNPPTSQR</sequence>
<evidence type="ECO:0000256" key="10">
    <source>
        <dbReference type="SAM" id="Coils"/>
    </source>
</evidence>
<feature type="compositionally biased region" description="Basic and acidic residues" evidence="11">
    <location>
        <begin position="1728"/>
        <end position="1748"/>
    </location>
</feature>
<feature type="coiled-coil region" evidence="10">
    <location>
        <begin position="2915"/>
        <end position="2942"/>
    </location>
</feature>
<dbReference type="GO" id="GO:0004674">
    <property type="term" value="F:protein serine/threonine kinase activity"/>
    <property type="evidence" value="ECO:0007669"/>
    <property type="project" value="UniProtKB-KW"/>
</dbReference>
<feature type="region of interest" description="Disordered" evidence="11">
    <location>
        <begin position="1596"/>
        <end position="1769"/>
    </location>
</feature>
<accession>A0A9J7MR47</accession>
<dbReference type="FunFam" id="1.10.510.10:FF:000006">
    <property type="entry name" value="Serine/threonine-protein kinase WNK1 isoform 2"/>
    <property type="match status" value="1"/>
</dbReference>
<evidence type="ECO:0000256" key="7">
    <source>
        <dbReference type="ARBA" id="ARBA00022840"/>
    </source>
</evidence>
<evidence type="ECO:0000256" key="11">
    <source>
        <dbReference type="SAM" id="MobiDB-lite"/>
    </source>
</evidence>
<feature type="compositionally biased region" description="Low complexity" evidence="11">
    <location>
        <begin position="2542"/>
        <end position="2555"/>
    </location>
</feature>
<comment type="catalytic activity">
    <reaction evidence="9">
        <text>L-seryl-[protein] + ATP = O-phospho-L-seryl-[protein] + ADP + H(+)</text>
        <dbReference type="Rhea" id="RHEA:17989"/>
        <dbReference type="Rhea" id="RHEA-COMP:9863"/>
        <dbReference type="Rhea" id="RHEA-COMP:11604"/>
        <dbReference type="ChEBI" id="CHEBI:15378"/>
        <dbReference type="ChEBI" id="CHEBI:29999"/>
        <dbReference type="ChEBI" id="CHEBI:30616"/>
        <dbReference type="ChEBI" id="CHEBI:83421"/>
        <dbReference type="ChEBI" id="CHEBI:456216"/>
        <dbReference type="EC" id="2.7.11.1"/>
    </reaction>
</comment>
<keyword evidence="3" id="KW-0723">Serine/threonine-protein kinase</keyword>
<feature type="compositionally biased region" description="Low complexity" evidence="11">
    <location>
        <begin position="729"/>
        <end position="753"/>
    </location>
</feature>
<dbReference type="Pfam" id="PF12202">
    <property type="entry name" value="OSR1_C"/>
    <property type="match status" value="1"/>
</dbReference>
<feature type="compositionally biased region" description="Polar residues" evidence="11">
    <location>
        <begin position="3281"/>
        <end position="3291"/>
    </location>
</feature>
<feature type="compositionally biased region" description="Basic and acidic residues" evidence="11">
    <location>
        <begin position="2398"/>
        <end position="2420"/>
    </location>
</feature>
<dbReference type="FunFam" id="3.30.200.20:FF:000010">
    <property type="entry name" value="Serine/threonine-protein kinase WNK1 isoform 2"/>
    <property type="match status" value="1"/>
</dbReference>
<feature type="region of interest" description="Disordered" evidence="11">
    <location>
        <begin position="716"/>
        <end position="765"/>
    </location>
</feature>
<dbReference type="InterPro" id="IPR050588">
    <property type="entry name" value="WNK_Ser-Thr_kinase"/>
</dbReference>
<feature type="compositionally biased region" description="Polar residues" evidence="11">
    <location>
        <begin position="659"/>
        <end position="671"/>
    </location>
</feature>
<feature type="compositionally biased region" description="Basic residues" evidence="11">
    <location>
        <begin position="1749"/>
        <end position="1760"/>
    </location>
</feature>
<feature type="domain" description="Protein kinase" evidence="12">
    <location>
        <begin position="220"/>
        <end position="478"/>
    </location>
</feature>
<feature type="compositionally biased region" description="Low complexity" evidence="11">
    <location>
        <begin position="3139"/>
        <end position="3159"/>
    </location>
</feature>
<evidence type="ECO:0000256" key="4">
    <source>
        <dbReference type="ARBA" id="ARBA00022679"/>
    </source>
</evidence>
<feature type="region of interest" description="Disordered" evidence="11">
    <location>
        <begin position="2154"/>
        <end position="2599"/>
    </location>
</feature>
<feature type="compositionally biased region" description="Polar residues" evidence="11">
    <location>
        <begin position="1619"/>
        <end position="1655"/>
    </location>
</feature>
<comment type="catalytic activity">
    <reaction evidence="8">
        <text>L-threonyl-[protein] + ATP = O-phospho-L-threonyl-[protein] + ADP + H(+)</text>
        <dbReference type="Rhea" id="RHEA:46608"/>
        <dbReference type="Rhea" id="RHEA-COMP:11060"/>
        <dbReference type="Rhea" id="RHEA-COMP:11605"/>
        <dbReference type="ChEBI" id="CHEBI:15378"/>
        <dbReference type="ChEBI" id="CHEBI:30013"/>
        <dbReference type="ChEBI" id="CHEBI:30616"/>
        <dbReference type="ChEBI" id="CHEBI:61977"/>
        <dbReference type="ChEBI" id="CHEBI:456216"/>
        <dbReference type="EC" id="2.7.11.1"/>
    </reaction>
</comment>
<dbReference type="Gene3D" id="3.10.20.90">
    <property type="entry name" value="Phosphatidylinositol 3-kinase Catalytic Subunit, Chain A, domain 1"/>
    <property type="match status" value="3"/>
</dbReference>
<keyword evidence="5" id="KW-0547">Nucleotide-binding</keyword>
<feature type="compositionally biased region" description="Polar residues" evidence="11">
    <location>
        <begin position="3040"/>
        <end position="3053"/>
    </location>
</feature>
<dbReference type="SMART" id="SM00220">
    <property type="entry name" value="S_TKc"/>
    <property type="match status" value="1"/>
</dbReference>
<feature type="region of interest" description="Disordered" evidence="11">
    <location>
        <begin position="3016"/>
        <end position="3087"/>
    </location>
</feature>
<dbReference type="PANTHER" id="PTHR13902">
    <property type="entry name" value="SERINE/THREONINE-PROTEIN KINASE WNK WITH NO LYSINE -RELATED"/>
    <property type="match status" value="1"/>
</dbReference>
<feature type="compositionally biased region" description="Polar residues" evidence="11">
    <location>
        <begin position="61"/>
        <end position="72"/>
    </location>
</feature>
<feature type="compositionally biased region" description="Low complexity" evidence="11">
    <location>
        <begin position="1991"/>
        <end position="2003"/>
    </location>
</feature>
<feature type="compositionally biased region" description="Basic and acidic residues" evidence="11">
    <location>
        <begin position="152"/>
        <end position="199"/>
    </location>
</feature>
<reference evidence="13" key="1">
    <citation type="journal article" date="2020" name="Nat. Ecol. Evol.">
        <title>Deeply conserved synteny resolves early events in vertebrate evolution.</title>
        <authorList>
            <person name="Simakov O."/>
            <person name="Marletaz F."/>
            <person name="Yue J.X."/>
            <person name="O'Connell B."/>
            <person name="Jenkins J."/>
            <person name="Brandt A."/>
            <person name="Calef R."/>
            <person name="Tung C.H."/>
            <person name="Huang T.K."/>
            <person name="Schmutz J."/>
            <person name="Satoh N."/>
            <person name="Yu J.K."/>
            <person name="Putnam N.H."/>
            <person name="Green R.E."/>
            <person name="Rokhsar D.S."/>
        </authorList>
    </citation>
    <scope>NUCLEOTIDE SEQUENCE [LARGE SCALE GENOMIC DNA]</scope>
    <source>
        <strain evidence="13">S238N-H82</strain>
    </source>
</reference>
<keyword evidence="4" id="KW-0808">Transferase</keyword>
<evidence type="ECO:0000256" key="5">
    <source>
        <dbReference type="ARBA" id="ARBA00022741"/>
    </source>
</evidence>
<proteinExistence type="predicted"/>
<dbReference type="Gene3D" id="3.30.200.20">
    <property type="entry name" value="Phosphorylase Kinase, domain 1"/>
    <property type="match status" value="1"/>
</dbReference>
<evidence type="ECO:0000256" key="9">
    <source>
        <dbReference type="ARBA" id="ARBA00048679"/>
    </source>
</evidence>
<feature type="compositionally biased region" description="Polar residues" evidence="11">
    <location>
        <begin position="1663"/>
        <end position="1693"/>
    </location>
</feature>
<feature type="compositionally biased region" description="Polar residues" evidence="11">
    <location>
        <begin position="91"/>
        <end position="101"/>
    </location>
</feature>
<feature type="compositionally biased region" description="Low complexity" evidence="11">
    <location>
        <begin position="693"/>
        <end position="703"/>
    </location>
</feature>
<evidence type="ECO:0000313" key="14">
    <source>
        <dbReference type="RefSeq" id="XP_035676641.1"/>
    </source>
</evidence>
<feature type="compositionally biased region" description="Polar residues" evidence="11">
    <location>
        <begin position="2503"/>
        <end position="2541"/>
    </location>
</feature>
<feature type="compositionally biased region" description="Low complexity" evidence="11">
    <location>
        <begin position="2428"/>
        <end position="2446"/>
    </location>
</feature>
<evidence type="ECO:0000256" key="1">
    <source>
        <dbReference type="ARBA" id="ARBA00001946"/>
    </source>
</evidence>
<dbReference type="PROSITE" id="PS00108">
    <property type="entry name" value="PROTEIN_KINASE_ST"/>
    <property type="match status" value="1"/>
</dbReference>
<reference evidence="14" key="2">
    <citation type="submission" date="2025-08" db="UniProtKB">
        <authorList>
            <consortium name="RefSeq"/>
        </authorList>
    </citation>
    <scope>IDENTIFICATION</scope>
    <source>
        <strain evidence="14">S238N-H82</strain>
        <tissue evidence="14">Testes</tissue>
    </source>
</reference>
<feature type="compositionally biased region" description="Low complexity" evidence="11">
    <location>
        <begin position="2234"/>
        <end position="2249"/>
    </location>
</feature>
<dbReference type="GeneID" id="118415877"/>
<feature type="region of interest" description="Disordered" evidence="11">
    <location>
        <begin position="2807"/>
        <end position="2912"/>
    </location>
</feature>
<dbReference type="InterPro" id="IPR008271">
    <property type="entry name" value="Ser/Thr_kinase_AS"/>
</dbReference>
<feature type="region of interest" description="Disordered" evidence="11">
    <location>
        <begin position="581"/>
        <end position="703"/>
    </location>
</feature>
<feature type="compositionally biased region" description="Polar residues" evidence="11">
    <location>
        <begin position="42"/>
        <end position="53"/>
    </location>
</feature>
<protein>
    <recommendedName>
        <fullName evidence="2">non-specific serine/threonine protein kinase</fullName>
        <ecNumber evidence="2">2.7.11.1</ecNumber>
    </recommendedName>
</protein>
<feature type="region of interest" description="Disordered" evidence="11">
    <location>
        <begin position="2765"/>
        <end position="2786"/>
    </location>
</feature>
<feature type="region of interest" description="Disordered" evidence="11">
    <location>
        <begin position="1946"/>
        <end position="2016"/>
    </location>
</feature>
<feature type="compositionally biased region" description="Low complexity" evidence="11">
    <location>
        <begin position="2210"/>
        <end position="2224"/>
    </location>
</feature>
<dbReference type="GO" id="GO:0005524">
    <property type="term" value="F:ATP binding"/>
    <property type="evidence" value="ECO:0007669"/>
    <property type="project" value="UniProtKB-KW"/>
</dbReference>
<keyword evidence="7" id="KW-0067">ATP-binding</keyword>
<dbReference type="PROSITE" id="PS50011">
    <property type="entry name" value="PROTEIN_KINASE_DOM"/>
    <property type="match status" value="1"/>
</dbReference>
<dbReference type="InterPro" id="IPR011009">
    <property type="entry name" value="Kinase-like_dom_sf"/>
</dbReference>
<comment type="cofactor">
    <cofactor evidence="1">
        <name>Mg(2+)</name>
        <dbReference type="ChEBI" id="CHEBI:18420"/>
    </cofactor>
</comment>
<evidence type="ECO:0000256" key="6">
    <source>
        <dbReference type="ARBA" id="ARBA00022777"/>
    </source>
</evidence>
<dbReference type="Proteomes" id="UP000001554">
    <property type="component" value="Chromosome 5"/>
</dbReference>
<keyword evidence="10" id="KW-0175">Coiled coil</keyword>
<keyword evidence="13" id="KW-1185">Reference proteome</keyword>
<feature type="compositionally biased region" description="Low complexity" evidence="11">
    <location>
        <begin position="589"/>
        <end position="646"/>
    </location>
</feature>
<feature type="region of interest" description="Disordered" evidence="11">
    <location>
        <begin position="3248"/>
        <end position="3291"/>
    </location>
</feature>
<dbReference type="EC" id="2.7.11.1" evidence="2"/>
<feature type="region of interest" description="Disordered" evidence="11">
    <location>
        <begin position="3139"/>
        <end position="3186"/>
    </location>
</feature>
<feature type="compositionally biased region" description="Polar residues" evidence="11">
    <location>
        <begin position="2334"/>
        <end position="2390"/>
    </location>
</feature>
<dbReference type="Pfam" id="PF00069">
    <property type="entry name" value="Pkinase"/>
    <property type="match status" value="1"/>
</dbReference>
<evidence type="ECO:0000313" key="13">
    <source>
        <dbReference type="Proteomes" id="UP000001554"/>
    </source>
</evidence>
<feature type="compositionally biased region" description="Polar residues" evidence="11">
    <location>
        <begin position="1225"/>
        <end position="1240"/>
    </location>
</feature>
<gene>
    <name evidence="14" type="primary">LOC118415877</name>
</gene>
<feature type="compositionally biased region" description="Low complexity" evidence="11">
    <location>
        <begin position="2306"/>
        <end position="2321"/>
    </location>
</feature>
<feature type="compositionally biased region" description="Low complexity" evidence="11">
    <location>
        <begin position="1966"/>
        <end position="1983"/>
    </location>
</feature>
<feature type="region of interest" description="Disordered" evidence="11">
    <location>
        <begin position="2945"/>
        <end position="2967"/>
    </location>
</feature>
<dbReference type="InterPro" id="IPR056865">
    <property type="entry name" value="CCTL2_WNK"/>
</dbReference>